<comment type="similarity">
    <text evidence="2 6">Belongs to the glycosyltransferase 92 family.</text>
</comment>
<evidence type="ECO:0000256" key="1">
    <source>
        <dbReference type="ARBA" id="ARBA00004167"/>
    </source>
</evidence>
<dbReference type="EMBL" id="UYYB01102187">
    <property type="protein sequence ID" value="VDM78507.1"/>
    <property type="molecule type" value="Genomic_DNA"/>
</dbReference>
<dbReference type="GO" id="GO:0016757">
    <property type="term" value="F:glycosyltransferase activity"/>
    <property type="evidence" value="ECO:0007669"/>
    <property type="project" value="UniProtKB-UniRule"/>
</dbReference>
<gene>
    <name evidence="7" type="ORF">SVUK_LOCUS13505</name>
</gene>
<reference evidence="7 8" key="1">
    <citation type="submission" date="2018-11" db="EMBL/GenBank/DDBJ databases">
        <authorList>
            <consortium name="Pathogen Informatics"/>
        </authorList>
    </citation>
    <scope>NUCLEOTIDE SEQUENCE [LARGE SCALE GENOMIC DNA]</scope>
</reference>
<dbReference type="GO" id="GO:0016020">
    <property type="term" value="C:membrane"/>
    <property type="evidence" value="ECO:0007669"/>
    <property type="project" value="UniProtKB-SubCell"/>
</dbReference>
<keyword evidence="5" id="KW-0472">Membrane</keyword>
<proteinExistence type="inferred from homology"/>
<name>A0A3P7JQF9_STRVU</name>
<evidence type="ECO:0000313" key="7">
    <source>
        <dbReference type="EMBL" id="VDM78507.1"/>
    </source>
</evidence>
<evidence type="ECO:0000256" key="5">
    <source>
        <dbReference type="ARBA" id="ARBA00023136"/>
    </source>
</evidence>
<accession>A0A3P7JQF9</accession>
<dbReference type="Proteomes" id="UP000270094">
    <property type="component" value="Unassembled WGS sequence"/>
</dbReference>
<dbReference type="EC" id="2.4.1.-" evidence="6"/>
<keyword evidence="3 6" id="KW-0328">Glycosyltransferase</keyword>
<evidence type="ECO:0000256" key="4">
    <source>
        <dbReference type="ARBA" id="ARBA00022679"/>
    </source>
</evidence>
<dbReference type="AlphaFoldDB" id="A0A3P7JQF9"/>
<organism evidence="7 8">
    <name type="scientific">Strongylus vulgaris</name>
    <name type="common">Blood worm</name>
    <dbReference type="NCBI Taxonomy" id="40348"/>
    <lineage>
        <taxon>Eukaryota</taxon>
        <taxon>Metazoa</taxon>
        <taxon>Ecdysozoa</taxon>
        <taxon>Nematoda</taxon>
        <taxon>Chromadorea</taxon>
        <taxon>Rhabditida</taxon>
        <taxon>Rhabditina</taxon>
        <taxon>Rhabditomorpha</taxon>
        <taxon>Strongyloidea</taxon>
        <taxon>Strongylidae</taxon>
        <taxon>Strongylus</taxon>
    </lineage>
</organism>
<dbReference type="OrthoDB" id="5831607at2759"/>
<evidence type="ECO:0000313" key="8">
    <source>
        <dbReference type="Proteomes" id="UP000270094"/>
    </source>
</evidence>
<protein>
    <recommendedName>
        <fullName evidence="6">Glycosyltransferase family 92 protein</fullName>
        <ecNumber evidence="6">2.4.1.-</ecNumber>
    </recommendedName>
</protein>
<dbReference type="InterPro" id="IPR008166">
    <property type="entry name" value="Glyco_transf_92"/>
</dbReference>
<comment type="subcellular location">
    <subcellularLocation>
        <location evidence="1">Membrane</location>
        <topology evidence="1">Single-pass membrane protein</topology>
    </subcellularLocation>
</comment>
<keyword evidence="4 6" id="KW-0808">Transferase</keyword>
<evidence type="ECO:0000256" key="2">
    <source>
        <dbReference type="ARBA" id="ARBA00007647"/>
    </source>
</evidence>
<evidence type="ECO:0000256" key="6">
    <source>
        <dbReference type="RuleBase" id="RU366017"/>
    </source>
</evidence>
<sequence length="109" mass="13036">MPTLRYHNTSHVGGVGHTAKCIMDPKKVLIMNVHYPDKFYNDYFLYALEPEIAVVRHYRDLALGAWGQIWLREVEKMGNFSMTNYPTRWRNDLRKSVQQRLRYVYGNKR</sequence>
<dbReference type="Pfam" id="PF01697">
    <property type="entry name" value="Glyco_transf_92"/>
    <property type="match status" value="1"/>
</dbReference>
<keyword evidence="8" id="KW-1185">Reference proteome</keyword>
<evidence type="ECO:0000256" key="3">
    <source>
        <dbReference type="ARBA" id="ARBA00022676"/>
    </source>
</evidence>